<dbReference type="Pfam" id="PF00107">
    <property type="entry name" value="ADH_zinc_N"/>
    <property type="match status" value="1"/>
</dbReference>
<dbReference type="InterPro" id="IPR013149">
    <property type="entry name" value="ADH-like_C"/>
</dbReference>
<name>A0AAV9MVQ9_9EURO</name>
<accession>A0AAV9MVQ9</accession>
<gene>
    <name evidence="2" type="ORF">LTR84_010575</name>
</gene>
<sequence>MPSAWQIADGEAQDWQSIAAIENLHLVHDIPKPVPGPGEVLLNIKAVALNARDMMVVAHNPVYPAIAIPELVPCGDAAGVIEAVGPDSKWKVGDKVLFNPVAWVDGPVKTFEESDGTGAGSHQGTLREYAVFPDSRLIAAPSHLSFVEMASLAAAAGTASHTLFYNRIPFKKGDIVVAQGTGGVSAFVIQLAAAAGATVIATSSSDEKLSTARSLGATHLINYRKTPDWGAEVLRITNGQGADHVVDVAGAGTIEQSILAAKHGGLVSLIGFLTESKKTDLVAPIIIGAKTIYGVLGMSNVMLEKVVELYNEHQLHPPIAKVFKFQEAKDAFAELTRLSAVGKIVVEVGV</sequence>
<dbReference type="GO" id="GO:0016491">
    <property type="term" value="F:oxidoreductase activity"/>
    <property type="evidence" value="ECO:0007669"/>
    <property type="project" value="InterPro"/>
</dbReference>
<dbReference type="Proteomes" id="UP001358417">
    <property type="component" value="Unassembled WGS sequence"/>
</dbReference>
<reference evidence="2 3" key="1">
    <citation type="submission" date="2023-08" db="EMBL/GenBank/DDBJ databases">
        <title>Black Yeasts Isolated from many extreme environments.</title>
        <authorList>
            <person name="Coleine C."/>
            <person name="Stajich J.E."/>
            <person name="Selbmann L."/>
        </authorList>
    </citation>
    <scope>NUCLEOTIDE SEQUENCE [LARGE SCALE GENOMIC DNA]</scope>
    <source>
        <strain evidence="2 3">CCFEE 5792</strain>
    </source>
</reference>
<dbReference type="EMBL" id="JAVRRD010000045">
    <property type="protein sequence ID" value="KAK5044683.1"/>
    <property type="molecule type" value="Genomic_DNA"/>
</dbReference>
<dbReference type="PANTHER" id="PTHR45033">
    <property type="match status" value="1"/>
</dbReference>
<dbReference type="InterPro" id="IPR052711">
    <property type="entry name" value="Zinc_ADH-like"/>
</dbReference>
<dbReference type="Pfam" id="PF08240">
    <property type="entry name" value="ADH_N"/>
    <property type="match status" value="1"/>
</dbReference>
<evidence type="ECO:0000313" key="2">
    <source>
        <dbReference type="EMBL" id="KAK5044683.1"/>
    </source>
</evidence>
<proteinExistence type="predicted"/>
<dbReference type="Gene3D" id="3.90.180.10">
    <property type="entry name" value="Medium-chain alcohol dehydrogenases, catalytic domain"/>
    <property type="match status" value="1"/>
</dbReference>
<dbReference type="RefSeq" id="XP_064700337.1">
    <property type="nucleotide sequence ID" value="XM_064854111.1"/>
</dbReference>
<dbReference type="InterPro" id="IPR020843">
    <property type="entry name" value="ER"/>
</dbReference>
<dbReference type="InterPro" id="IPR036291">
    <property type="entry name" value="NAD(P)-bd_dom_sf"/>
</dbReference>
<dbReference type="SMART" id="SM00829">
    <property type="entry name" value="PKS_ER"/>
    <property type="match status" value="1"/>
</dbReference>
<dbReference type="InterPro" id="IPR011032">
    <property type="entry name" value="GroES-like_sf"/>
</dbReference>
<dbReference type="GeneID" id="89978732"/>
<dbReference type="AlphaFoldDB" id="A0AAV9MVQ9"/>
<dbReference type="InterPro" id="IPR013154">
    <property type="entry name" value="ADH-like_N"/>
</dbReference>
<dbReference type="PANTHER" id="PTHR45033:SF2">
    <property type="entry name" value="ZINC-TYPE ALCOHOL DEHYDROGENASE-LIKE PROTEIN C1773.06C"/>
    <property type="match status" value="1"/>
</dbReference>
<dbReference type="SUPFAM" id="SSF51735">
    <property type="entry name" value="NAD(P)-binding Rossmann-fold domains"/>
    <property type="match status" value="1"/>
</dbReference>
<protein>
    <recommendedName>
        <fullName evidence="1">Enoyl reductase (ER) domain-containing protein</fullName>
    </recommendedName>
</protein>
<dbReference type="Gene3D" id="3.40.50.720">
    <property type="entry name" value="NAD(P)-binding Rossmann-like Domain"/>
    <property type="match status" value="1"/>
</dbReference>
<keyword evidence="3" id="KW-1185">Reference proteome</keyword>
<feature type="domain" description="Enoyl reductase (ER)" evidence="1">
    <location>
        <begin position="19"/>
        <end position="346"/>
    </location>
</feature>
<organism evidence="2 3">
    <name type="scientific">Exophiala bonariae</name>
    <dbReference type="NCBI Taxonomy" id="1690606"/>
    <lineage>
        <taxon>Eukaryota</taxon>
        <taxon>Fungi</taxon>
        <taxon>Dikarya</taxon>
        <taxon>Ascomycota</taxon>
        <taxon>Pezizomycotina</taxon>
        <taxon>Eurotiomycetes</taxon>
        <taxon>Chaetothyriomycetidae</taxon>
        <taxon>Chaetothyriales</taxon>
        <taxon>Herpotrichiellaceae</taxon>
        <taxon>Exophiala</taxon>
    </lineage>
</organism>
<dbReference type="SUPFAM" id="SSF50129">
    <property type="entry name" value="GroES-like"/>
    <property type="match status" value="1"/>
</dbReference>
<evidence type="ECO:0000259" key="1">
    <source>
        <dbReference type="SMART" id="SM00829"/>
    </source>
</evidence>
<dbReference type="CDD" id="cd08276">
    <property type="entry name" value="MDR7"/>
    <property type="match status" value="1"/>
</dbReference>
<comment type="caution">
    <text evidence="2">The sequence shown here is derived from an EMBL/GenBank/DDBJ whole genome shotgun (WGS) entry which is preliminary data.</text>
</comment>
<evidence type="ECO:0000313" key="3">
    <source>
        <dbReference type="Proteomes" id="UP001358417"/>
    </source>
</evidence>